<keyword evidence="7" id="KW-0676">Redox-active center</keyword>
<comment type="cofactor">
    <cofactor evidence="1">
        <name>FAD</name>
        <dbReference type="ChEBI" id="CHEBI:57692"/>
    </cofactor>
</comment>
<evidence type="ECO:0000256" key="5">
    <source>
        <dbReference type="ARBA" id="ARBA00023002"/>
    </source>
</evidence>
<sequence>MATSEANGDHDADLFVIGAGSGGTRAARIAAQKGARVIVAELPFGLVSSDSAGGVGGCCVLRGCVPKKLMLQAAMHGPGFDQAHAFGWRLPQSVQPQFDWAAFQDAKRTELQRLSNLYRSNLQKAGAQILEGSARLVEPQVVEVNGKHYKGSGYIGCEQSGILARLGAATHLVFRQKMPLKGNDEEVRSFVSAQLQHHGIRLHPCSDIVEVRQQPRPSTSSAPSPHTPPGAPDPTPSMGPSNSAHASSGEEVSGAALLTLVLKHLESGEVTEVATMEGEVLAKNLFGLPPGVPPVAPDYDLVPTAVFTWPPFASVATNMGEDRARSTDSNANGSNGQAAPKDGNGAATGVNADGSGDKGNAPSKNDPAVGEQGFVKVLVDGSGSEKIVGVHMVAPEAPDIMTVSVILGSTPRD</sequence>
<dbReference type="Pfam" id="PF00070">
    <property type="entry name" value="Pyr_redox"/>
    <property type="match status" value="1"/>
</dbReference>
<dbReference type="PANTHER" id="PTHR42737:SF2">
    <property type="entry name" value="GLUTATHIONE REDUCTASE"/>
    <property type="match status" value="1"/>
</dbReference>
<dbReference type="GO" id="GO:0004362">
    <property type="term" value="F:glutathione-disulfide reductase (NADPH) activity"/>
    <property type="evidence" value="ECO:0007669"/>
    <property type="project" value="TreeGrafter"/>
</dbReference>
<dbReference type="EMBL" id="BLLF01000193">
    <property type="protein sequence ID" value="GFH08900.1"/>
    <property type="molecule type" value="Genomic_DNA"/>
</dbReference>
<proteinExistence type="inferred from homology"/>
<dbReference type="PRINTS" id="PR00411">
    <property type="entry name" value="PNDRDTASEI"/>
</dbReference>
<dbReference type="GO" id="GO:0006749">
    <property type="term" value="P:glutathione metabolic process"/>
    <property type="evidence" value="ECO:0007669"/>
    <property type="project" value="TreeGrafter"/>
</dbReference>
<feature type="region of interest" description="Disordered" evidence="8">
    <location>
        <begin position="212"/>
        <end position="250"/>
    </location>
</feature>
<feature type="compositionally biased region" description="Pro residues" evidence="8">
    <location>
        <begin position="225"/>
        <end position="237"/>
    </location>
</feature>
<keyword evidence="4" id="KW-0274">FAD</keyword>
<evidence type="ECO:0000259" key="10">
    <source>
        <dbReference type="Pfam" id="PF07992"/>
    </source>
</evidence>
<comment type="similarity">
    <text evidence="2">Belongs to the class-I pyridine nucleotide-disulfide oxidoreductase family.</text>
</comment>
<dbReference type="GO" id="GO:0034599">
    <property type="term" value="P:cellular response to oxidative stress"/>
    <property type="evidence" value="ECO:0007669"/>
    <property type="project" value="TreeGrafter"/>
</dbReference>
<dbReference type="InterPro" id="IPR036188">
    <property type="entry name" value="FAD/NAD-bd_sf"/>
</dbReference>
<dbReference type="PANTHER" id="PTHR42737">
    <property type="entry name" value="GLUTATHIONE REDUCTASE"/>
    <property type="match status" value="1"/>
</dbReference>
<accession>A0A699YFF2</accession>
<dbReference type="InterPro" id="IPR012999">
    <property type="entry name" value="Pyr_OxRdtase_I_AS"/>
</dbReference>
<dbReference type="Proteomes" id="UP000485058">
    <property type="component" value="Unassembled WGS sequence"/>
</dbReference>
<dbReference type="InterPro" id="IPR039648">
    <property type="entry name" value="DHPH_N"/>
</dbReference>
<evidence type="ECO:0000259" key="9">
    <source>
        <dbReference type="Pfam" id="PF00070"/>
    </source>
</evidence>
<dbReference type="Pfam" id="PF07992">
    <property type="entry name" value="Pyr_redox_2"/>
    <property type="match status" value="1"/>
</dbReference>
<dbReference type="InterPro" id="IPR046952">
    <property type="entry name" value="GSHR/TRXR-like"/>
</dbReference>
<organism evidence="11 12">
    <name type="scientific">Haematococcus lacustris</name>
    <name type="common">Green alga</name>
    <name type="synonym">Haematococcus pluvialis</name>
    <dbReference type="NCBI Taxonomy" id="44745"/>
    <lineage>
        <taxon>Eukaryota</taxon>
        <taxon>Viridiplantae</taxon>
        <taxon>Chlorophyta</taxon>
        <taxon>core chlorophytes</taxon>
        <taxon>Chlorophyceae</taxon>
        <taxon>CS clade</taxon>
        <taxon>Chlamydomonadales</taxon>
        <taxon>Haematococcaceae</taxon>
        <taxon>Haematococcus</taxon>
    </lineage>
</organism>
<dbReference type="GO" id="GO:0005829">
    <property type="term" value="C:cytosol"/>
    <property type="evidence" value="ECO:0007669"/>
    <property type="project" value="TreeGrafter"/>
</dbReference>
<feature type="region of interest" description="Disordered" evidence="8">
    <location>
        <begin position="321"/>
        <end position="369"/>
    </location>
</feature>
<keyword evidence="12" id="KW-1185">Reference proteome</keyword>
<protein>
    <recommendedName>
        <fullName evidence="13">Glutathione reductase</fullName>
    </recommendedName>
</protein>
<gene>
    <name evidence="11" type="ORF">HaLaN_03941</name>
</gene>
<comment type="caution">
    <text evidence="11">The sequence shown here is derived from an EMBL/GenBank/DDBJ whole genome shotgun (WGS) entry which is preliminary data.</text>
</comment>
<dbReference type="Gene3D" id="3.50.50.60">
    <property type="entry name" value="FAD/NAD(P)-binding domain"/>
    <property type="match status" value="3"/>
</dbReference>
<evidence type="ECO:0000256" key="8">
    <source>
        <dbReference type="SAM" id="MobiDB-lite"/>
    </source>
</evidence>
<reference evidence="11 12" key="1">
    <citation type="submission" date="2020-02" db="EMBL/GenBank/DDBJ databases">
        <title>Draft genome sequence of Haematococcus lacustris strain NIES-144.</title>
        <authorList>
            <person name="Morimoto D."/>
            <person name="Nakagawa S."/>
            <person name="Yoshida T."/>
            <person name="Sawayama S."/>
        </authorList>
    </citation>
    <scope>NUCLEOTIDE SEQUENCE [LARGE SCALE GENOMIC DNA]</scope>
    <source>
        <strain evidence="11 12">NIES-144</strain>
    </source>
</reference>
<evidence type="ECO:0000256" key="2">
    <source>
        <dbReference type="ARBA" id="ARBA00007532"/>
    </source>
</evidence>
<dbReference type="AlphaFoldDB" id="A0A699YFF2"/>
<feature type="compositionally biased region" description="Low complexity" evidence="8">
    <location>
        <begin position="215"/>
        <end position="224"/>
    </location>
</feature>
<evidence type="ECO:0000256" key="4">
    <source>
        <dbReference type="ARBA" id="ARBA00022827"/>
    </source>
</evidence>
<evidence type="ECO:0000256" key="3">
    <source>
        <dbReference type="ARBA" id="ARBA00022630"/>
    </source>
</evidence>
<dbReference type="GO" id="GO:0050660">
    <property type="term" value="F:flavin adenine dinucleotide binding"/>
    <property type="evidence" value="ECO:0007669"/>
    <property type="project" value="InterPro"/>
</dbReference>
<feature type="compositionally biased region" description="Polar residues" evidence="8">
    <location>
        <begin position="327"/>
        <end position="337"/>
    </location>
</feature>
<evidence type="ECO:0000313" key="12">
    <source>
        <dbReference type="Proteomes" id="UP000485058"/>
    </source>
</evidence>
<feature type="domain" description="Pyridine nucleotide-disulphide oxidoreductase N-terminal" evidence="9">
    <location>
        <begin position="151"/>
        <end position="214"/>
    </location>
</feature>
<evidence type="ECO:0008006" key="13">
    <source>
        <dbReference type="Google" id="ProtNLM"/>
    </source>
</evidence>
<keyword evidence="3" id="KW-0285">Flavoprotein</keyword>
<name>A0A699YFF2_HAELA</name>
<dbReference type="GO" id="GO:0045454">
    <property type="term" value="P:cell redox homeostasis"/>
    <property type="evidence" value="ECO:0007669"/>
    <property type="project" value="InterPro"/>
</dbReference>
<feature type="domain" description="FAD/NAD(P)-binding" evidence="10">
    <location>
        <begin position="13"/>
        <end position="149"/>
    </location>
</feature>
<keyword evidence="6" id="KW-1015">Disulfide bond</keyword>
<dbReference type="InterPro" id="IPR016156">
    <property type="entry name" value="FAD/NAD-linked_Rdtase_dimer_sf"/>
</dbReference>
<evidence type="ECO:0000256" key="1">
    <source>
        <dbReference type="ARBA" id="ARBA00001974"/>
    </source>
</evidence>
<evidence type="ECO:0000256" key="6">
    <source>
        <dbReference type="ARBA" id="ARBA00023157"/>
    </source>
</evidence>
<dbReference type="PROSITE" id="PS00076">
    <property type="entry name" value="PYRIDINE_REDOX_1"/>
    <property type="match status" value="1"/>
</dbReference>
<evidence type="ECO:0000256" key="7">
    <source>
        <dbReference type="ARBA" id="ARBA00023284"/>
    </source>
</evidence>
<evidence type="ECO:0000313" key="11">
    <source>
        <dbReference type="EMBL" id="GFH08900.1"/>
    </source>
</evidence>
<dbReference type="GO" id="GO:0005739">
    <property type="term" value="C:mitochondrion"/>
    <property type="evidence" value="ECO:0007669"/>
    <property type="project" value="TreeGrafter"/>
</dbReference>
<dbReference type="SUPFAM" id="SSF51905">
    <property type="entry name" value="FAD/NAD(P)-binding domain"/>
    <property type="match status" value="1"/>
</dbReference>
<keyword evidence="5" id="KW-0560">Oxidoreductase</keyword>
<dbReference type="InterPro" id="IPR023753">
    <property type="entry name" value="FAD/NAD-binding_dom"/>
</dbReference>
<dbReference type="SUPFAM" id="SSF55424">
    <property type="entry name" value="FAD/NAD-linked reductases, dimerisation (C-terminal) domain"/>
    <property type="match status" value="1"/>
</dbReference>